<sequence>MPTHRNRKGKTIITNREHQQHRLGGVDSHKDTIHVAVITESGQPVGDREFPTTVSGYRRAVAWLIEHGPLVAVGVEGTSSYGVGITTELLAAGLSVVEVNRTRPAEKRKQGKTDPLDAYRAARCVLSGEASTDPKSPTIEPLRALTVARRSAVKAQQATRRQIGALLVNTSPALRDRYRDLPEAKLLAVLHDCRPEQMQDPDAADTMFALRTLARRHRALQGEIDDLEQRMLARATRANPALMAIKGVGPAVGAQLLVTAGDNPDRLRSSASFAALCGTAPIPVSSGKTSRHRLCRGGDRQANAALHHIVKVRMSYDPATRDYRDTRLDKGWTKREVFRALKRAVAREIFHALAGHATAPDYSDLRPARRAKNLTLTAAAEHLGVWPARIGELELGRRPNEELATRYRAWLNAA</sequence>
<dbReference type="PANTHER" id="PTHR33055:SF16">
    <property type="entry name" value="TRANSPOSASE FOR INSERTION SEQUENCE ELEMENT IS1547"/>
    <property type="match status" value="1"/>
</dbReference>
<dbReference type="RefSeq" id="WP_272463928.1">
    <property type="nucleotide sequence ID" value="NZ_JAPFQL010000150.1"/>
</dbReference>
<evidence type="ECO:0000259" key="2">
    <source>
        <dbReference type="Pfam" id="PF02371"/>
    </source>
</evidence>
<keyword evidence="4" id="KW-1185">Reference proteome</keyword>
<name>A0ABT5GNZ2_9MICO</name>
<protein>
    <submittedName>
        <fullName evidence="3">IS110 family transposase</fullName>
    </submittedName>
</protein>
<dbReference type="PANTHER" id="PTHR33055">
    <property type="entry name" value="TRANSPOSASE FOR INSERTION SEQUENCE ELEMENT IS1111A"/>
    <property type="match status" value="1"/>
</dbReference>
<evidence type="ECO:0000313" key="4">
    <source>
        <dbReference type="Proteomes" id="UP001150259"/>
    </source>
</evidence>
<dbReference type="EMBL" id="JAPFQL010000150">
    <property type="protein sequence ID" value="MDC5699376.1"/>
    <property type="molecule type" value="Genomic_DNA"/>
</dbReference>
<organism evidence="3 4">
    <name type="scientific">Intrasporangium calvum</name>
    <dbReference type="NCBI Taxonomy" id="53358"/>
    <lineage>
        <taxon>Bacteria</taxon>
        <taxon>Bacillati</taxon>
        <taxon>Actinomycetota</taxon>
        <taxon>Actinomycetes</taxon>
        <taxon>Micrococcales</taxon>
        <taxon>Intrasporangiaceae</taxon>
        <taxon>Intrasporangium</taxon>
    </lineage>
</organism>
<evidence type="ECO:0000259" key="1">
    <source>
        <dbReference type="Pfam" id="PF01548"/>
    </source>
</evidence>
<gene>
    <name evidence="3" type="ORF">OO014_19170</name>
</gene>
<dbReference type="InterPro" id="IPR047650">
    <property type="entry name" value="Transpos_IS110"/>
</dbReference>
<evidence type="ECO:0000313" key="3">
    <source>
        <dbReference type="EMBL" id="MDC5699376.1"/>
    </source>
</evidence>
<feature type="domain" description="Transposase IS116/IS110/IS902 C-terminal" evidence="2">
    <location>
        <begin position="241"/>
        <end position="323"/>
    </location>
</feature>
<dbReference type="Pfam" id="PF02371">
    <property type="entry name" value="Transposase_20"/>
    <property type="match status" value="1"/>
</dbReference>
<comment type="caution">
    <text evidence="3">The sequence shown here is derived from an EMBL/GenBank/DDBJ whole genome shotgun (WGS) entry which is preliminary data.</text>
</comment>
<proteinExistence type="predicted"/>
<dbReference type="InterPro" id="IPR002525">
    <property type="entry name" value="Transp_IS110-like_N"/>
</dbReference>
<feature type="domain" description="Transposase IS110-like N-terminal" evidence="1">
    <location>
        <begin position="25"/>
        <end position="172"/>
    </location>
</feature>
<dbReference type="InterPro" id="IPR003346">
    <property type="entry name" value="Transposase_20"/>
</dbReference>
<accession>A0ABT5GNZ2</accession>
<dbReference type="Pfam" id="PF01548">
    <property type="entry name" value="DEDD_Tnp_IS110"/>
    <property type="match status" value="1"/>
</dbReference>
<dbReference type="Proteomes" id="UP001150259">
    <property type="component" value="Unassembled WGS sequence"/>
</dbReference>
<dbReference type="NCBIfam" id="NF033542">
    <property type="entry name" value="transpos_IS110"/>
    <property type="match status" value="1"/>
</dbReference>
<reference evidence="3 4" key="1">
    <citation type="submission" date="2022-11" db="EMBL/GenBank/DDBJ databases">
        <title>Anaerobic phenanthrene biodegradation by a DNRA strain PheN6.</title>
        <authorList>
            <person name="Zhang Z."/>
        </authorList>
    </citation>
    <scope>NUCLEOTIDE SEQUENCE [LARGE SCALE GENOMIC DNA]</scope>
    <source>
        <strain evidence="3 4">PheN6</strain>
    </source>
</reference>